<keyword evidence="3 5" id="KW-0175">Coiled coil</keyword>
<feature type="coiled-coil region" evidence="5">
    <location>
        <begin position="417"/>
        <end position="458"/>
    </location>
</feature>
<reference evidence="7 8" key="1">
    <citation type="journal article" date="2023" name="J. Hered.">
        <title>Chromosome-level genome of the wood stork (Mycteria americana) provides insight into avian chromosome evolution.</title>
        <authorList>
            <person name="Flamio R. Jr."/>
            <person name="Ramstad K.M."/>
        </authorList>
    </citation>
    <scope>NUCLEOTIDE SEQUENCE [LARGE SCALE GENOMIC DNA]</scope>
    <source>
        <strain evidence="7">JAX WOST 10</strain>
    </source>
</reference>
<dbReference type="GO" id="GO:0060294">
    <property type="term" value="P:cilium movement involved in cell motility"/>
    <property type="evidence" value="ECO:0007669"/>
    <property type="project" value="UniProtKB-UniRule"/>
</dbReference>
<evidence type="ECO:0000313" key="8">
    <source>
        <dbReference type="Proteomes" id="UP001333110"/>
    </source>
</evidence>
<dbReference type="PANTHER" id="PTHR19960:SF12">
    <property type="entry name" value="TEKTIN-4"/>
    <property type="match status" value="1"/>
</dbReference>
<keyword evidence="8" id="KW-1185">Reference proteome</keyword>
<evidence type="ECO:0000256" key="4">
    <source>
        <dbReference type="RuleBase" id="RU367040"/>
    </source>
</evidence>
<evidence type="ECO:0000256" key="5">
    <source>
        <dbReference type="SAM" id="Coils"/>
    </source>
</evidence>
<comment type="caution">
    <text evidence="7">The sequence shown here is derived from an EMBL/GenBank/DDBJ whole genome shotgun (WGS) entry which is preliminary data.</text>
</comment>
<dbReference type="PANTHER" id="PTHR19960">
    <property type="entry name" value="TEKTIN"/>
    <property type="match status" value="1"/>
</dbReference>
<evidence type="ECO:0000256" key="3">
    <source>
        <dbReference type="ARBA" id="ARBA00023054"/>
    </source>
</evidence>
<dbReference type="EMBL" id="JAUNZN010000012">
    <property type="protein sequence ID" value="KAK4813455.1"/>
    <property type="molecule type" value="Genomic_DNA"/>
</dbReference>
<dbReference type="GO" id="GO:0036126">
    <property type="term" value="C:sperm flagellum"/>
    <property type="evidence" value="ECO:0007669"/>
    <property type="project" value="TreeGrafter"/>
</dbReference>
<dbReference type="AlphaFoldDB" id="A0AAN7RRQ4"/>
<dbReference type="GO" id="GO:0015630">
    <property type="term" value="C:microtubule cytoskeleton"/>
    <property type="evidence" value="ECO:0007669"/>
    <property type="project" value="UniProtKB-UniRule"/>
</dbReference>
<dbReference type="InterPro" id="IPR048256">
    <property type="entry name" value="Tektin-like"/>
</dbReference>
<dbReference type="GO" id="GO:0060271">
    <property type="term" value="P:cilium assembly"/>
    <property type="evidence" value="ECO:0007669"/>
    <property type="project" value="UniProtKB-UniRule"/>
</dbReference>
<feature type="coiled-coil region" evidence="5">
    <location>
        <begin position="344"/>
        <end position="378"/>
    </location>
</feature>
<keyword evidence="4" id="KW-0969">Cilium</keyword>
<dbReference type="GO" id="GO:0005634">
    <property type="term" value="C:nucleus"/>
    <property type="evidence" value="ECO:0007669"/>
    <property type="project" value="TreeGrafter"/>
</dbReference>
<comment type="subcellular location">
    <subcellularLocation>
        <location evidence="4">Cytoplasm</location>
        <location evidence="4">Cytoskeleton</location>
        <location evidence="4">Cilium axoneme</location>
    </subcellularLocation>
</comment>
<dbReference type="Proteomes" id="UP001333110">
    <property type="component" value="Unassembled WGS sequence"/>
</dbReference>
<feature type="coiled-coil region" evidence="5">
    <location>
        <begin position="114"/>
        <end position="170"/>
    </location>
</feature>
<evidence type="ECO:0000313" key="7">
    <source>
        <dbReference type="EMBL" id="KAK4813455.1"/>
    </source>
</evidence>
<evidence type="ECO:0000256" key="6">
    <source>
        <dbReference type="SAM" id="MobiDB-lite"/>
    </source>
</evidence>
<sequence>MVGPASSLAAAVAPATGGRGAAQRGARAGPAGGPAAMAQARVLLTKEPAPQAVPASDLPMKVYEVALNTGPDSSSGLATAGFRTAKYLLPEWYQNNADLYRKAFAACEQAERGRTEAKELAEHAAATAQRAQQDSVATLGQRLQDIHFWKAELQKEIEDLDAETGLLAAQKLRLERALDATEVPYAIATDNLQCRERRQPPDLVRDEVERELLKEAELIRNIQELLKRTLMQAGNQMRLNRDHKEVCEMDWSDKVETYNIDDKCGRYSNQSTNIQFHPSSVKFEESASTPETWAKFSHDNIYRAEREKLASINLRALIDNILHDVSEDLRMQCAAVNEAFAKHCEELDDTKHKLEHHLKKILKEIGDQEASMAALKQAIKDKEAPMKVAQTRLYDRSFRPNVELCRDEAQFRLINEVEELTESTESLKKKLLESEQSLRNLEDTRMNLEKEIAVKTNSIFIDRQKCMAHRMRYPVVHKLAGYQ</sequence>
<comment type="similarity">
    <text evidence="1 4">Belongs to the tektin family.</text>
</comment>
<keyword evidence="4" id="KW-0966">Cell projection</keyword>
<keyword evidence="2" id="KW-0963">Cytoplasm</keyword>
<dbReference type="Pfam" id="PF03148">
    <property type="entry name" value="Tektin"/>
    <property type="match status" value="1"/>
</dbReference>
<protein>
    <recommendedName>
        <fullName evidence="4">Tektin</fullName>
    </recommendedName>
</protein>
<keyword evidence="4" id="KW-0282">Flagellum</keyword>
<evidence type="ECO:0000256" key="2">
    <source>
        <dbReference type="ARBA" id="ARBA00022490"/>
    </source>
</evidence>
<proteinExistence type="inferred from homology"/>
<name>A0AAN7RRQ4_MYCAM</name>
<organism evidence="7 8">
    <name type="scientific">Mycteria americana</name>
    <name type="common">Wood stork</name>
    <dbReference type="NCBI Taxonomy" id="33587"/>
    <lineage>
        <taxon>Eukaryota</taxon>
        <taxon>Metazoa</taxon>
        <taxon>Chordata</taxon>
        <taxon>Craniata</taxon>
        <taxon>Vertebrata</taxon>
        <taxon>Euteleostomi</taxon>
        <taxon>Archelosauria</taxon>
        <taxon>Archosauria</taxon>
        <taxon>Dinosauria</taxon>
        <taxon>Saurischia</taxon>
        <taxon>Theropoda</taxon>
        <taxon>Coelurosauria</taxon>
        <taxon>Aves</taxon>
        <taxon>Neognathae</taxon>
        <taxon>Neoaves</taxon>
        <taxon>Aequornithes</taxon>
        <taxon>Ciconiiformes</taxon>
        <taxon>Ciconiidae</taxon>
        <taxon>Mycteria</taxon>
    </lineage>
</organism>
<gene>
    <name evidence="7" type="ORF">QYF61_005403</name>
</gene>
<dbReference type="PRINTS" id="PR00511">
    <property type="entry name" value="TEKTIN"/>
</dbReference>
<dbReference type="InterPro" id="IPR000435">
    <property type="entry name" value="Tektins"/>
</dbReference>
<feature type="region of interest" description="Disordered" evidence="6">
    <location>
        <begin position="13"/>
        <end position="33"/>
    </location>
</feature>
<accession>A0AAN7RRQ4</accession>
<dbReference type="GO" id="GO:0005930">
    <property type="term" value="C:axoneme"/>
    <property type="evidence" value="ECO:0007669"/>
    <property type="project" value="UniProtKB-SubCell"/>
</dbReference>
<evidence type="ECO:0000256" key="1">
    <source>
        <dbReference type="ARBA" id="ARBA00007209"/>
    </source>
</evidence>